<dbReference type="RefSeq" id="WP_005846910.1">
    <property type="nucleotide sequence ID" value="NZ_CAXTBE010000001.1"/>
</dbReference>
<proteinExistence type="predicted"/>
<protein>
    <submittedName>
        <fullName evidence="3">Uncharacterized protein</fullName>
    </submittedName>
</protein>
<gene>
    <name evidence="5" type="ORF">DWW27_21620</name>
    <name evidence="2" type="ORF">GAS37_07220</name>
    <name evidence="3" type="ORF">GAY76_18175</name>
    <name evidence="4" type="ORF">L0N01_05545</name>
</gene>
<dbReference type="EMBL" id="JAKNGO010000008">
    <property type="protein sequence ID" value="MCG4688074.1"/>
    <property type="molecule type" value="Genomic_DNA"/>
</dbReference>
<evidence type="ECO:0000313" key="8">
    <source>
        <dbReference type="Proteomes" id="UP000470332"/>
    </source>
</evidence>
<reference evidence="5 6" key="1">
    <citation type="submission" date="2018-08" db="EMBL/GenBank/DDBJ databases">
        <title>A genome reference for cultivated species of the human gut microbiota.</title>
        <authorList>
            <person name="Zou Y."/>
            <person name="Xue W."/>
            <person name="Luo G."/>
        </authorList>
    </citation>
    <scope>NUCLEOTIDE SEQUENCE [LARGE SCALE GENOMIC DNA]</scope>
    <source>
        <strain evidence="5 6">AF14-8</strain>
    </source>
</reference>
<dbReference type="Proteomes" id="UP000462922">
    <property type="component" value="Unassembled WGS sequence"/>
</dbReference>
<feature type="coiled-coil region" evidence="1">
    <location>
        <begin position="11"/>
        <end position="38"/>
    </location>
</feature>
<evidence type="ECO:0000313" key="5">
    <source>
        <dbReference type="EMBL" id="RGV03282.1"/>
    </source>
</evidence>
<dbReference type="AlphaFoldDB" id="A0A380Z3X0"/>
<evidence type="ECO:0000313" key="6">
    <source>
        <dbReference type="Proteomes" id="UP000285379"/>
    </source>
</evidence>
<accession>A0A380Z3X0</accession>
<dbReference type="EMBL" id="WCXA01000012">
    <property type="protein sequence ID" value="KAB3863342.1"/>
    <property type="molecule type" value="Genomic_DNA"/>
</dbReference>
<dbReference type="EMBL" id="WDAX01000051">
    <property type="protein sequence ID" value="KAB6569585.1"/>
    <property type="molecule type" value="Genomic_DNA"/>
</dbReference>
<evidence type="ECO:0000313" key="7">
    <source>
        <dbReference type="Proteomes" id="UP000462922"/>
    </source>
</evidence>
<evidence type="ECO:0000313" key="3">
    <source>
        <dbReference type="EMBL" id="KAB6569585.1"/>
    </source>
</evidence>
<evidence type="ECO:0000313" key="4">
    <source>
        <dbReference type="EMBL" id="MCG4688074.1"/>
    </source>
</evidence>
<evidence type="ECO:0000313" key="2">
    <source>
        <dbReference type="EMBL" id="KAB3863342.1"/>
    </source>
</evidence>
<evidence type="ECO:0000256" key="1">
    <source>
        <dbReference type="SAM" id="Coils"/>
    </source>
</evidence>
<name>A0A380Z3X0_PHOVU</name>
<dbReference type="Proteomes" id="UP000470332">
    <property type="component" value="Unassembled WGS sequence"/>
</dbReference>
<organism evidence="3 7">
    <name type="scientific">Phocaeicola vulgatus</name>
    <name type="common">Bacteroides vulgatus</name>
    <dbReference type="NCBI Taxonomy" id="821"/>
    <lineage>
        <taxon>Bacteria</taxon>
        <taxon>Pseudomonadati</taxon>
        <taxon>Bacteroidota</taxon>
        <taxon>Bacteroidia</taxon>
        <taxon>Bacteroidales</taxon>
        <taxon>Bacteroidaceae</taxon>
        <taxon>Phocaeicola</taxon>
    </lineage>
</organism>
<reference evidence="4" key="3">
    <citation type="submission" date="2022-01" db="EMBL/GenBank/DDBJ databases">
        <title>Collection of gut derived symbiotic bacterial strains cultured from healthy donors.</title>
        <authorList>
            <person name="Lin H."/>
            <person name="Kohout C."/>
            <person name="Waligurski E."/>
            <person name="Pamer E.G."/>
        </authorList>
    </citation>
    <scope>NUCLEOTIDE SEQUENCE</scope>
    <source>
        <strain evidence="4">DFI.6.72</strain>
    </source>
</reference>
<comment type="caution">
    <text evidence="3">The sequence shown here is derived from an EMBL/GenBank/DDBJ whole genome shotgun (WGS) entry which is preliminary data.</text>
</comment>
<keyword evidence="1" id="KW-0175">Coiled coil</keyword>
<dbReference type="EMBL" id="QRYT01000085">
    <property type="protein sequence ID" value="RGV03282.1"/>
    <property type="molecule type" value="Genomic_DNA"/>
</dbReference>
<sequence>MTVEELRGMTHEDLVRRVQELEEANEKLAEEKNTWYKSWSDLKQKFDHFKNAVKSIVLIID</sequence>
<dbReference type="Proteomes" id="UP001200843">
    <property type="component" value="Unassembled WGS sequence"/>
</dbReference>
<dbReference type="Proteomes" id="UP000285379">
    <property type="component" value="Unassembled WGS sequence"/>
</dbReference>
<reference evidence="7 8" key="2">
    <citation type="journal article" date="2019" name="Nat. Med.">
        <title>A library of human gut bacterial isolates paired with longitudinal multiomics data enables mechanistic microbiome research.</title>
        <authorList>
            <person name="Poyet M."/>
            <person name="Groussin M."/>
            <person name="Gibbons S.M."/>
            <person name="Avila-Pacheco J."/>
            <person name="Jiang X."/>
            <person name="Kearney S.M."/>
            <person name="Perrotta A.R."/>
            <person name="Berdy B."/>
            <person name="Zhao S."/>
            <person name="Lieberman T.D."/>
            <person name="Swanson P.K."/>
            <person name="Smith M."/>
            <person name="Roesemann S."/>
            <person name="Alexander J.E."/>
            <person name="Rich S.A."/>
            <person name="Livny J."/>
            <person name="Vlamakis H."/>
            <person name="Clish C."/>
            <person name="Bullock K."/>
            <person name="Deik A."/>
            <person name="Scott J."/>
            <person name="Pierce K.A."/>
            <person name="Xavier R.J."/>
            <person name="Alm E.J."/>
        </authorList>
    </citation>
    <scope>NUCLEOTIDE SEQUENCE [LARGE SCALE GENOMIC DNA]</scope>
    <source>
        <strain evidence="3 7">BIOML-A110</strain>
        <strain evidence="2 8">BIOML-A9</strain>
    </source>
</reference>